<dbReference type="EMBL" id="NBAG03000298">
    <property type="protein sequence ID" value="PNI44670.1"/>
    <property type="molecule type" value="Genomic_DNA"/>
</dbReference>
<evidence type="ECO:0000313" key="2">
    <source>
        <dbReference type="EMBL" id="PNI44670.1"/>
    </source>
</evidence>
<gene>
    <name evidence="2" type="ORF">CK820_G0031065</name>
</gene>
<evidence type="ECO:0000313" key="4">
    <source>
        <dbReference type="Proteomes" id="UP000236370"/>
    </source>
</evidence>
<feature type="chain" id="PRO_5014559689" evidence="1">
    <location>
        <begin position="21"/>
        <end position="56"/>
    </location>
</feature>
<proteinExistence type="predicted"/>
<dbReference type="AlphaFoldDB" id="A0A2J8LBM4"/>
<organism evidence="2 4">
    <name type="scientific">Pan troglodytes</name>
    <name type="common">Chimpanzee</name>
    <dbReference type="NCBI Taxonomy" id="9598"/>
    <lineage>
        <taxon>Eukaryota</taxon>
        <taxon>Metazoa</taxon>
        <taxon>Chordata</taxon>
        <taxon>Craniata</taxon>
        <taxon>Vertebrata</taxon>
        <taxon>Euteleostomi</taxon>
        <taxon>Mammalia</taxon>
        <taxon>Eutheria</taxon>
        <taxon>Euarchontoglires</taxon>
        <taxon>Primates</taxon>
        <taxon>Haplorrhini</taxon>
        <taxon>Catarrhini</taxon>
        <taxon>Hominidae</taxon>
        <taxon>Pan</taxon>
    </lineage>
</organism>
<reference evidence="2 4" key="1">
    <citation type="submission" date="2017-12" db="EMBL/GenBank/DDBJ databases">
        <title>High-resolution comparative analysis of great ape genomes.</title>
        <authorList>
            <person name="Pollen A."/>
            <person name="Hastie A."/>
            <person name="Hormozdiari F."/>
            <person name="Dougherty M."/>
            <person name="Liu R."/>
            <person name="Chaisson M."/>
            <person name="Hoppe E."/>
            <person name="Hill C."/>
            <person name="Pang A."/>
            <person name="Hillier L."/>
            <person name="Baker C."/>
            <person name="Armstrong J."/>
            <person name="Shendure J."/>
            <person name="Paten B."/>
            <person name="Wilson R."/>
            <person name="Chao H."/>
            <person name="Schneider V."/>
            <person name="Ventura M."/>
            <person name="Kronenberg Z."/>
            <person name="Murali S."/>
            <person name="Gordon D."/>
            <person name="Cantsilieris S."/>
            <person name="Munson K."/>
            <person name="Nelson B."/>
            <person name="Raja A."/>
            <person name="Underwood J."/>
            <person name="Diekhans M."/>
            <person name="Fiddes I."/>
            <person name="Haussler D."/>
            <person name="Eichler E."/>
        </authorList>
    </citation>
    <scope>NUCLEOTIDE SEQUENCE [LARGE SCALE GENOMIC DNA]</scope>
    <source>
        <strain evidence="2">Yerkes chimp pedigree #C0471</strain>
        <tissue evidence="2">Blood</tissue>
    </source>
</reference>
<feature type="signal peptide" evidence="1">
    <location>
        <begin position="1"/>
        <end position="20"/>
    </location>
</feature>
<dbReference type="EMBL" id="NBAG03000298">
    <property type="protein sequence ID" value="PNI44671.1"/>
    <property type="molecule type" value="Genomic_DNA"/>
</dbReference>
<evidence type="ECO:0000256" key="1">
    <source>
        <dbReference type="SAM" id="SignalP"/>
    </source>
</evidence>
<sequence length="56" mass="6287">MFSLKMLPFLLLLHVQISKAFPVSSKEKNTKIVQHKAISEANQMQPPDLGLPSLQN</sequence>
<keyword evidence="1" id="KW-0732">Signal</keyword>
<comment type="caution">
    <text evidence="2">The sequence shown here is derived from an EMBL/GenBank/DDBJ whole genome shotgun (WGS) entry which is preliminary data.</text>
</comment>
<dbReference type="Proteomes" id="UP000236370">
    <property type="component" value="Unassembled WGS sequence"/>
</dbReference>
<protein>
    <submittedName>
        <fullName evidence="2">MMP8 isoform 4</fullName>
    </submittedName>
    <submittedName>
        <fullName evidence="3">MMP8 isoform 5</fullName>
    </submittedName>
</protein>
<name>A0A2J8LBM4_PANTR</name>
<evidence type="ECO:0000313" key="3">
    <source>
        <dbReference type="EMBL" id="PNI44671.1"/>
    </source>
</evidence>
<accession>A0A2J8LBM4</accession>